<dbReference type="PANTHER" id="PTHR43943">
    <property type="entry name" value="DEHYDROGENASE/REDUCTASE (SDR FAMILY) MEMBER 4"/>
    <property type="match status" value="1"/>
</dbReference>
<dbReference type="InterPro" id="IPR002347">
    <property type="entry name" value="SDR_fam"/>
</dbReference>
<dbReference type="Pfam" id="PF13561">
    <property type="entry name" value="adh_short_C2"/>
    <property type="match status" value="1"/>
</dbReference>
<organism evidence="3 4">
    <name type="scientific">Rugosimonospora africana</name>
    <dbReference type="NCBI Taxonomy" id="556532"/>
    <lineage>
        <taxon>Bacteria</taxon>
        <taxon>Bacillati</taxon>
        <taxon>Actinomycetota</taxon>
        <taxon>Actinomycetes</taxon>
        <taxon>Micromonosporales</taxon>
        <taxon>Micromonosporaceae</taxon>
        <taxon>Rugosimonospora</taxon>
    </lineage>
</organism>
<protein>
    <submittedName>
        <fullName evidence="3">Oxidoreductase</fullName>
    </submittedName>
</protein>
<name>A0A8J3VU35_9ACTN</name>
<gene>
    <name evidence="3" type="ORF">Raf01_64980</name>
</gene>
<dbReference type="PANTHER" id="PTHR43943:SF17">
    <property type="entry name" value="3-PHENYLPROPIONATE-DIHYDRODIOL_CINNAMIC ACID-DIHYDRODIOL DEHYDROGENASE"/>
    <property type="match status" value="1"/>
</dbReference>
<evidence type="ECO:0000256" key="2">
    <source>
        <dbReference type="ARBA" id="ARBA00023002"/>
    </source>
</evidence>
<evidence type="ECO:0000313" key="4">
    <source>
        <dbReference type="Proteomes" id="UP000642748"/>
    </source>
</evidence>
<dbReference type="Gene3D" id="3.40.50.720">
    <property type="entry name" value="NAD(P)-binding Rossmann-like Domain"/>
    <property type="match status" value="1"/>
</dbReference>
<dbReference type="EMBL" id="BONZ01000066">
    <property type="protein sequence ID" value="GIH18326.1"/>
    <property type="molecule type" value="Genomic_DNA"/>
</dbReference>
<dbReference type="Proteomes" id="UP000642748">
    <property type="component" value="Unassembled WGS sequence"/>
</dbReference>
<dbReference type="AlphaFoldDB" id="A0A8J3VU35"/>
<comment type="caution">
    <text evidence="3">The sequence shown here is derived from an EMBL/GenBank/DDBJ whole genome shotgun (WGS) entry which is preliminary data.</text>
</comment>
<dbReference type="PRINTS" id="PR00081">
    <property type="entry name" value="GDHRDH"/>
</dbReference>
<proteinExistence type="inferred from homology"/>
<comment type="similarity">
    <text evidence="1">Belongs to the short-chain dehydrogenases/reductases (SDR) family.</text>
</comment>
<dbReference type="SUPFAM" id="SSF51735">
    <property type="entry name" value="NAD(P)-binding Rossmann-fold domains"/>
    <property type="match status" value="1"/>
</dbReference>
<dbReference type="InterPro" id="IPR036291">
    <property type="entry name" value="NAD(P)-bd_dom_sf"/>
</dbReference>
<evidence type="ECO:0000256" key="1">
    <source>
        <dbReference type="ARBA" id="ARBA00006484"/>
    </source>
</evidence>
<reference evidence="3" key="1">
    <citation type="submission" date="2021-01" db="EMBL/GenBank/DDBJ databases">
        <title>Whole genome shotgun sequence of Rugosimonospora africana NBRC 104875.</title>
        <authorList>
            <person name="Komaki H."/>
            <person name="Tamura T."/>
        </authorList>
    </citation>
    <scope>NUCLEOTIDE SEQUENCE</scope>
    <source>
        <strain evidence="3">NBRC 104875</strain>
    </source>
</reference>
<evidence type="ECO:0000313" key="3">
    <source>
        <dbReference type="EMBL" id="GIH18326.1"/>
    </source>
</evidence>
<accession>A0A8J3VU35</accession>
<keyword evidence="2" id="KW-0560">Oxidoreductase</keyword>
<keyword evidence="4" id="KW-1185">Reference proteome</keyword>
<dbReference type="GO" id="GO:0016491">
    <property type="term" value="F:oxidoreductase activity"/>
    <property type="evidence" value="ECO:0007669"/>
    <property type="project" value="UniProtKB-KW"/>
</dbReference>
<sequence>MVISARDHERVTEAVGRLGGPRRAAGLAVDLADPTAANRLVDRAVDAFGALDGALISVGGPMHGSTVQISDDQWRNAFDTVFLGTLRLARTVAERLSPGGAIAFVLSSSVRTPVPGLGLSNGLRPGLAAVAKEMADEYGPRGIRVVSLLPYRIDTERNQELWAATGDPQRARERAVAAIPLGRLGEPAEFGRVAAFLLSPAASYLTGMSVPIDGGALRTL</sequence>